<organism evidence="2 3">
    <name type="scientific">Mycena metata</name>
    <dbReference type="NCBI Taxonomy" id="1033252"/>
    <lineage>
        <taxon>Eukaryota</taxon>
        <taxon>Fungi</taxon>
        <taxon>Dikarya</taxon>
        <taxon>Basidiomycota</taxon>
        <taxon>Agaricomycotina</taxon>
        <taxon>Agaricomycetes</taxon>
        <taxon>Agaricomycetidae</taxon>
        <taxon>Agaricales</taxon>
        <taxon>Marasmiineae</taxon>
        <taxon>Mycenaceae</taxon>
        <taxon>Mycena</taxon>
    </lineage>
</organism>
<protein>
    <submittedName>
        <fullName evidence="2">Uncharacterized protein</fullName>
    </submittedName>
</protein>
<feature type="region of interest" description="Disordered" evidence="1">
    <location>
        <begin position="1"/>
        <end position="23"/>
    </location>
</feature>
<feature type="region of interest" description="Disordered" evidence="1">
    <location>
        <begin position="212"/>
        <end position="271"/>
    </location>
</feature>
<keyword evidence="3" id="KW-1185">Reference proteome</keyword>
<name>A0AAD7IN37_9AGAR</name>
<dbReference type="EMBL" id="JARKIB010000082">
    <property type="protein sequence ID" value="KAJ7745645.1"/>
    <property type="molecule type" value="Genomic_DNA"/>
</dbReference>
<gene>
    <name evidence="2" type="ORF">B0H16DRAFT_1557708</name>
</gene>
<reference evidence="2" key="1">
    <citation type="submission" date="2023-03" db="EMBL/GenBank/DDBJ databases">
        <title>Massive genome expansion in bonnet fungi (Mycena s.s.) driven by repeated elements and novel gene families across ecological guilds.</title>
        <authorList>
            <consortium name="Lawrence Berkeley National Laboratory"/>
            <person name="Harder C.B."/>
            <person name="Miyauchi S."/>
            <person name="Viragh M."/>
            <person name="Kuo A."/>
            <person name="Thoen E."/>
            <person name="Andreopoulos B."/>
            <person name="Lu D."/>
            <person name="Skrede I."/>
            <person name="Drula E."/>
            <person name="Henrissat B."/>
            <person name="Morin E."/>
            <person name="Kohler A."/>
            <person name="Barry K."/>
            <person name="LaButti K."/>
            <person name="Morin E."/>
            <person name="Salamov A."/>
            <person name="Lipzen A."/>
            <person name="Mereny Z."/>
            <person name="Hegedus B."/>
            <person name="Baldrian P."/>
            <person name="Stursova M."/>
            <person name="Weitz H."/>
            <person name="Taylor A."/>
            <person name="Grigoriev I.V."/>
            <person name="Nagy L.G."/>
            <person name="Martin F."/>
            <person name="Kauserud H."/>
        </authorList>
    </citation>
    <scope>NUCLEOTIDE SEQUENCE</scope>
    <source>
        <strain evidence="2">CBHHK182m</strain>
    </source>
</reference>
<evidence type="ECO:0000313" key="2">
    <source>
        <dbReference type="EMBL" id="KAJ7745645.1"/>
    </source>
</evidence>
<feature type="non-terminal residue" evidence="2">
    <location>
        <position position="389"/>
    </location>
</feature>
<proteinExistence type="predicted"/>
<dbReference type="Proteomes" id="UP001215598">
    <property type="component" value="Unassembled WGS sequence"/>
</dbReference>
<accession>A0AAD7IN37</accession>
<evidence type="ECO:0000313" key="3">
    <source>
        <dbReference type="Proteomes" id="UP001215598"/>
    </source>
</evidence>
<evidence type="ECO:0000256" key="1">
    <source>
        <dbReference type="SAM" id="MobiDB-lite"/>
    </source>
</evidence>
<feature type="compositionally biased region" description="Basic and acidic residues" evidence="1">
    <location>
        <begin position="234"/>
        <end position="266"/>
    </location>
</feature>
<sequence>MFHPRSWGGTGSSRSSSSRAPPAYATPARTECFGITPSDTGCTAPRAAQGFCMAHQEQAMWGNPTAARITASERRAHAESRRRCSLTKQYRLCNNNPGGNYLYCWRHGGQAAHANIGAAPGPEPPQRAVVRERMREFNRLKRESEVRGQDARDQWARQEQRRREQERERAEREEQERQRAREEQQRRRRAREEQERQEEEERAQQERFRRENDWQWSYQRQRPRPRNPGQGARQAEEERRRQQENTRREQEQARRAEAERQRRQATEDQDTQFRARCLQRYLQNCEVFDNTVFSSKNPNSFSLVPWPVIPRVEGAVSPGDITPENVCRFFDSSALRRFKTAREIDIILKNTARRFHPDRFSPNRPVVGSIRDLEARRAVTEAVDVVIKT</sequence>
<comment type="caution">
    <text evidence="2">The sequence shown here is derived from an EMBL/GenBank/DDBJ whole genome shotgun (WGS) entry which is preliminary data.</text>
</comment>
<dbReference type="AlphaFoldDB" id="A0AAD7IN37"/>